<proteinExistence type="predicted"/>
<evidence type="ECO:0000313" key="1">
    <source>
        <dbReference type="EMBL" id="KKN78101.1"/>
    </source>
</evidence>
<reference evidence="1" key="1">
    <citation type="journal article" date="2015" name="Nature">
        <title>Complex archaea that bridge the gap between prokaryotes and eukaryotes.</title>
        <authorList>
            <person name="Spang A."/>
            <person name="Saw J.H."/>
            <person name="Jorgensen S.L."/>
            <person name="Zaremba-Niedzwiedzka K."/>
            <person name="Martijn J."/>
            <person name="Lind A.E."/>
            <person name="van Eijk R."/>
            <person name="Schleper C."/>
            <person name="Guy L."/>
            <person name="Ettema T.J."/>
        </authorList>
    </citation>
    <scope>NUCLEOTIDE SEQUENCE</scope>
</reference>
<comment type="caution">
    <text evidence="1">The sequence shown here is derived from an EMBL/GenBank/DDBJ whole genome shotgun (WGS) entry which is preliminary data.</text>
</comment>
<accession>A0A0F9VXA5</accession>
<sequence>MTDPDQETIDQENEDLIHDLLRSGSRAQIPIKSIDRLAATINQHMIVTADWTLLTEQLDTLEAMAHPETGTKISAVRSVVENEIKQLLKVAAPVHLKLTTVEGKIMMLAAECDHPLREDVKRAFPKYLRERVDVSCFADIPQPTAEAAN</sequence>
<gene>
    <name evidence="1" type="ORF">LCGC14_0353280</name>
</gene>
<dbReference type="AlphaFoldDB" id="A0A0F9VXA5"/>
<organism evidence="1">
    <name type="scientific">marine sediment metagenome</name>
    <dbReference type="NCBI Taxonomy" id="412755"/>
    <lineage>
        <taxon>unclassified sequences</taxon>
        <taxon>metagenomes</taxon>
        <taxon>ecological metagenomes</taxon>
    </lineage>
</organism>
<protein>
    <submittedName>
        <fullName evidence="1">Uncharacterized protein</fullName>
    </submittedName>
</protein>
<dbReference type="EMBL" id="LAZR01000268">
    <property type="protein sequence ID" value="KKN78101.1"/>
    <property type="molecule type" value="Genomic_DNA"/>
</dbReference>
<name>A0A0F9VXA5_9ZZZZ</name>